<feature type="region of interest" description="Disordered" evidence="1">
    <location>
        <begin position="146"/>
        <end position="179"/>
    </location>
</feature>
<keyword evidence="3" id="KW-1185">Reference proteome</keyword>
<dbReference type="InParanoid" id="A0A2T2ZXB2"/>
<feature type="compositionally biased region" description="Low complexity" evidence="1">
    <location>
        <begin position="366"/>
        <end position="378"/>
    </location>
</feature>
<feature type="compositionally biased region" description="Polar residues" evidence="1">
    <location>
        <begin position="450"/>
        <end position="459"/>
    </location>
</feature>
<dbReference type="EMBL" id="KZ678587">
    <property type="protein sequence ID" value="PSR78887.1"/>
    <property type="molecule type" value="Genomic_DNA"/>
</dbReference>
<sequence>MLDENLPTFQFKQRPESPLAAAVYFSQHGSEPAAEYVFERAHPSTVPAAAGHYAVALKDPYAADVVYAEVVVAPDWQQPSLSAAELRAAQHPGQPAIASQQTPIIPDTFTIQLYDPDQTVLVRYSPSSLTRTESWEFEMLSQSFKMPTPSQLDRQADRASPGATNGTGGSDGAATGTSAIKTAADFRPRNMFKWKREGRLTKDMTCYNVGKSLGKHKSKEPDITVALFKMGRETTITVYEPNLQRVEMEDRKGLDIVLVLGAEVIRDLYLAPEKRGDLFNTGHSGSAVTAASGKRKNSRTMTMPTTTTSSSSSPTPSPAPSLPGGGNGPAARARTTSSPLAMSGAIGPTGAAPPSYFHPFTPPPTTTTAANATAASTTKSHAIDAETLKLMKQMKKEDDEQLKRQARERQRREAEERRHLEEMLKLEDEQERRRRQAEVDRETERLRQLYGNQGQSTPSRAGATPPPQPPRPVPSPVPQRQQSGVASPPPRRPMSLSFGSAGGGGAGAGGALGPFNSSSLTSLYLPLLYFQLRQVGSSSCDHYLMLNQERHGEGS</sequence>
<organism evidence="2 3">
    <name type="scientific">Coniella lustricola</name>
    <dbReference type="NCBI Taxonomy" id="2025994"/>
    <lineage>
        <taxon>Eukaryota</taxon>
        <taxon>Fungi</taxon>
        <taxon>Dikarya</taxon>
        <taxon>Ascomycota</taxon>
        <taxon>Pezizomycotina</taxon>
        <taxon>Sordariomycetes</taxon>
        <taxon>Sordariomycetidae</taxon>
        <taxon>Diaporthales</taxon>
        <taxon>Schizoparmaceae</taxon>
        <taxon>Coniella</taxon>
    </lineage>
</organism>
<gene>
    <name evidence="2" type="ORF">BD289DRAFT_463124</name>
</gene>
<evidence type="ECO:0000313" key="2">
    <source>
        <dbReference type="EMBL" id="PSR78887.1"/>
    </source>
</evidence>
<reference evidence="2 3" key="1">
    <citation type="journal article" date="2018" name="Mycol. Prog.">
        <title>Coniella lustricola, a new species from submerged detritus.</title>
        <authorList>
            <person name="Raudabaugh D.B."/>
            <person name="Iturriaga T."/>
            <person name="Carver A."/>
            <person name="Mondo S."/>
            <person name="Pangilinan J."/>
            <person name="Lipzen A."/>
            <person name="He G."/>
            <person name="Amirebrahimi M."/>
            <person name="Grigoriev I.V."/>
            <person name="Miller A.N."/>
        </authorList>
    </citation>
    <scope>NUCLEOTIDE SEQUENCE [LARGE SCALE GENOMIC DNA]</scope>
    <source>
        <strain evidence="2 3">B22-T-1</strain>
    </source>
</reference>
<name>A0A2T2ZXB2_9PEZI</name>
<feature type="region of interest" description="Disordered" evidence="1">
    <location>
        <begin position="276"/>
        <end position="380"/>
    </location>
</feature>
<proteinExistence type="predicted"/>
<feature type="compositionally biased region" description="Pro residues" evidence="1">
    <location>
        <begin position="464"/>
        <end position="477"/>
    </location>
</feature>
<protein>
    <submittedName>
        <fullName evidence="2">Uncharacterized protein</fullName>
    </submittedName>
</protein>
<feature type="region of interest" description="Disordered" evidence="1">
    <location>
        <begin position="394"/>
        <end position="501"/>
    </location>
</feature>
<dbReference type="AlphaFoldDB" id="A0A2T2ZXB2"/>
<dbReference type="Proteomes" id="UP000241462">
    <property type="component" value="Unassembled WGS sequence"/>
</dbReference>
<dbReference type="STRING" id="2025994.A0A2T2ZXB2"/>
<accession>A0A2T2ZXB2</accession>
<dbReference type="OrthoDB" id="3357341at2759"/>
<evidence type="ECO:0000256" key="1">
    <source>
        <dbReference type="SAM" id="MobiDB-lite"/>
    </source>
</evidence>
<evidence type="ECO:0000313" key="3">
    <source>
        <dbReference type="Proteomes" id="UP000241462"/>
    </source>
</evidence>
<feature type="compositionally biased region" description="Low complexity" evidence="1">
    <location>
        <begin position="300"/>
        <end position="314"/>
    </location>
</feature>
<feature type="compositionally biased region" description="Basic and acidic residues" evidence="1">
    <location>
        <begin position="394"/>
        <end position="447"/>
    </location>
</feature>